<proteinExistence type="predicted"/>
<evidence type="ECO:0000313" key="3">
    <source>
        <dbReference type="EMBL" id="NID09740.1"/>
    </source>
</evidence>
<keyword evidence="4" id="KW-1185">Reference proteome</keyword>
<reference evidence="3" key="1">
    <citation type="submission" date="2024-05" db="EMBL/GenBank/DDBJ databases">
        <authorList>
            <person name="Jung D.-H."/>
        </authorList>
    </citation>
    <scope>NUCLEOTIDE SEQUENCE</scope>
    <source>
        <strain evidence="3">JA-25</strain>
    </source>
</reference>
<evidence type="ECO:0000256" key="1">
    <source>
        <dbReference type="SAM" id="Phobius"/>
    </source>
</evidence>
<feature type="transmembrane region" description="Helical" evidence="1">
    <location>
        <begin position="681"/>
        <end position="703"/>
    </location>
</feature>
<keyword evidence="1" id="KW-0812">Transmembrane</keyword>
<dbReference type="NCBIfam" id="TIGR02226">
    <property type="entry name" value="two_anch"/>
    <property type="match status" value="1"/>
</dbReference>
<protein>
    <recommendedName>
        <fullName evidence="2">Aerotolerance regulator N-terminal domain-containing protein</fullName>
    </recommendedName>
</protein>
<dbReference type="InterPro" id="IPR029062">
    <property type="entry name" value="Class_I_gatase-like"/>
</dbReference>
<feature type="transmembrane region" description="Helical" evidence="1">
    <location>
        <begin position="6"/>
        <end position="24"/>
    </location>
</feature>
<dbReference type="PANTHER" id="PTHR37464">
    <property type="entry name" value="BLL2463 PROTEIN"/>
    <property type="match status" value="1"/>
</dbReference>
<dbReference type="PANTHER" id="PTHR37464:SF1">
    <property type="entry name" value="BLL2463 PROTEIN"/>
    <property type="match status" value="1"/>
</dbReference>
<evidence type="ECO:0000313" key="4">
    <source>
        <dbReference type="Proteomes" id="UP000606008"/>
    </source>
</evidence>
<feature type="transmembrane region" description="Helical" evidence="1">
    <location>
        <begin position="56"/>
        <end position="78"/>
    </location>
</feature>
<gene>
    <name evidence="3" type="ORF">F7231_06115</name>
</gene>
<dbReference type="InterPro" id="IPR013783">
    <property type="entry name" value="Ig-like_fold"/>
</dbReference>
<dbReference type="Proteomes" id="UP000606008">
    <property type="component" value="Unassembled WGS sequence"/>
</dbReference>
<keyword evidence="1" id="KW-1133">Transmembrane helix</keyword>
<organism evidence="3 4">
    <name type="scientific">Fibrivirga algicola</name>
    <dbReference type="NCBI Taxonomy" id="2950420"/>
    <lineage>
        <taxon>Bacteria</taxon>
        <taxon>Pseudomonadati</taxon>
        <taxon>Bacteroidota</taxon>
        <taxon>Cytophagia</taxon>
        <taxon>Cytophagales</taxon>
        <taxon>Spirosomataceae</taxon>
        <taxon>Fibrivirga</taxon>
    </lineage>
</organism>
<sequence length="705" mass="78359">MSFLFPSFLWGLLALAVPIAIHLFNFRRTRRVYFTNVALLQTVQTTTRSFRRLRDWLILLARCLFLAALVAAFAQPFIPSKSSLGLSRQGATSLYVDNSFSMQNEEANNAPHRRYIDIAVGKLDQLLTLFRNATSLQLLTNDFSADEQQTATAEAIRDRLASIKLAHTPRTLEAVYRRQRNLLASTGRGGTHQLFWFSDFQKSTAGDLSRLKVDTADRVFIVPITAQAERNVAVDSVWLTTPFVREMQNNSLNVRLRNSGREAVQNLPIRLFLDDVQVSTASVNVPANSTGDVTLTVNVTKKGFHRGRVFFDDQPITFDNDYYFVIEASPAIRVLHLYGQKPAGPDYIQAVFDNDSLFAFRQFSAQNFDVGQLKGTDLVVLEGVPQVSGTLRTELDQFVKQGGSMVVVPPARPDAGSYGSFLSSLNVPGLQVNPVDAAPIPVAEPDRRTPFFADVFQQGFRQEVLNMPQATAVWQWNGGDRLLALRSGQPFLTQSRVGGTDGRQGQLYILASPLSADYGNLAQHALFVPVMYKMAALSVRPQRTAYSFDDNVLTFPATANAANAADRAVYKLKNKSLEIIPVQRLVGNQLVLELPKANQLSAGQSVEAGYYELQRTATDGSLQTERIIALNHGRAESQMAFYSPAELRQVFANQPNVEVFDSIKDSDFGQALERENLGTNLWPYFLVAALAFLLLEILLVRFLKA</sequence>
<keyword evidence="1" id="KW-0472">Membrane</keyword>
<dbReference type="RefSeq" id="WP_166691300.1">
    <property type="nucleotide sequence ID" value="NZ_WAEL01000002.1"/>
</dbReference>
<evidence type="ECO:0000259" key="2">
    <source>
        <dbReference type="Pfam" id="PF07584"/>
    </source>
</evidence>
<dbReference type="InterPro" id="IPR024163">
    <property type="entry name" value="Aerotolerance_reg_N"/>
</dbReference>
<dbReference type="Pfam" id="PF07584">
    <property type="entry name" value="BatA"/>
    <property type="match status" value="1"/>
</dbReference>
<comment type="caution">
    <text evidence="3">The sequence shown here is derived from an EMBL/GenBank/DDBJ whole genome shotgun (WGS) entry which is preliminary data.</text>
</comment>
<name>A0ABX0QBL4_9BACT</name>
<feature type="domain" description="Aerotolerance regulator N-terminal" evidence="2">
    <location>
        <begin position="1"/>
        <end position="76"/>
    </location>
</feature>
<dbReference type="SUPFAM" id="SSF52317">
    <property type="entry name" value="Class I glutamine amidotransferase-like"/>
    <property type="match status" value="1"/>
</dbReference>
<accession>A0ABX0QBL4</accession>
<dbReference type="Gene3D" id="2.60.40.10">
    <property type="entry name" value="Immunoglobulins"/>
    <property type="match status" value="1"/>
</dbReference>
<dbReference type="EMBL" id="WAEL01000002">
    <property type="protein sequence ID" value="NID09740.1"/>
    <property type="molecule type" value="Genomic_DNA"/>
</dbReference>
<dbReference type="InterPro" id="IPR011933">
    <property type="entry name" value="Double_TM_dom"/>
</dbReference>